<feature type="transmembrane region" description="Helical" evidence="6">
    <location>
        <begin position="92"/>
        <end position="110"/>
    </location>
</feature>
<dbReference type="EMBL" id="JANBTW010000070">
    <property type="protein sequence ID" value="KAJ2673266.1"/>
    <property type="molecule type" value="Genomic_DNA"/>
</dbReference>
<dbReference type="OrthoDB" id="448280at2759"/>
<dbReference type="Proteomes" id="UP001151518">
    <property type="component" value="Unassembled WGS sequence"/>
</dbReference>
<keyword evidence="3 6" id="KW-1133">Transmembrane helix</keyword>
<name>A0A9W8KWC0_9FUNG</name>
<keyword evidence="2 6" id="KW-0812">Transmembrane</keyword>
<gene>
    <name evidence="7" type="ORF">GGI25_004785</name>
</gene>
<evidence type="ECO:0000256" key="5">
    <source>
        <dbReference type="SAM" id="MobiDB-lite"/>
    </source>
</evidence>
<evidence type="ECO:0000256" key="1">
    <source>
        <dbReference type="ARBA" id="ARBA00004141"/>
    </source>
</evidence>
<evidence type="ECO:0000256" key="2">
    <source>
        <dbReference type="ARBA" id="ARBA00022692"/>
    </source>
</evidence>
<evidence type="ECO:0000313" key="8">
    <source>
        <dbReference type="Proteomes" id="UP001151518"/>
    </source>
</evidence>
<dbReference type="PANTHER" id="PTHR11040">
    <property type="entry name" value="ZINC/IRON TRANSPORTER"/>
    <property type="match status" value="1"/>
</dbReference>
<proteinExistence type="predicted"/>
<reference evidence="7" key="1">
    <citation type="submission" date="2022-07" db="EMBL/GenBank/DDBJ databases">
        <title>Phylogenomic reconstructions and comparative analyses of Kickxellomycotina fungi.</title>
        <authorList>
            <person name="Reynolds N.K."/>
            <person name="Stajich J.E."/>
            <person name="Barry K."/>
            <person name="Grigoriev I.V."/>
            <person name="Crous P."/>
            <person name="Smith M.E."/>
        </authorList>
    </citation>
    <scope>NUCLEOTIDE SEQUENCE</scope>
    <source>
        <strain evidence="7">NRRL 3115</strain>
    </source>
</reference>
<protein>
    <submittedName>
        <fullName evidence="7">Uncharacterized protein</fullName>
    </submittedName>
</protein>
<evidence type="ECO:0000256" key="4">
    <source>
        <dbReference type="ARBA" id="ARBA00023136"/>
    </source>
</evidence>
<dbReference type="PANTHER" id="PTHR11040:SF44">
    <property type="entry name" value="PROTEIN ZNTC-RELATED"/>
    <property type="match status" value="1"/>
</dbReference>
<comment type="caution">
    <text evidence="7">The sequence shown here is derived from an EMBL/GenBank/DDBJ whole genome shotgun (WGS) entry which is preliminary data.</text>
</comment>
<dbReference type="GO" id="GO:0005385">
    <property type="term" value="F:zinc ion transmembrane transporter activity"/>
    <property type="evidence" value="ECO:0007669"/>
    <property type="project" value="TreeGrafter"/>
</dbReference>
<feature type="region of interest" description="Disordered" evidence="5">
    <location>
        <begin position="258"/>
        <end position="280"/>
    </location>
</feature>
<feature type="transmembrane region" description="Helical" evidence="6">
    <location>
        <begin position="528"/>
        <end position="550"/>
    </location>
</feature>
<keyword evidence="4 6" id="KW-0472">Membrane</keyword>
<dbReference type="GO" id="GO:0005886">
    <property type="term" value="C:plasma membrane"/>
    <property type="evidence" value="ECO:0007669"/>
    <property type="project" value="TreeGrafter"/>
</dbReference>
<feature type="transmembrane region" description="Helical" evidence="6">
    <location>
        <begin position="130"/>
        <end position="151"/>
    </location>
</feature>
<evidence type="ECO:0000256" key="3">
    <source>
        <dbReference type="ARBA" id="ARBA00022989"/>
    </source>
</evidence>
<sequence>MAKLLLCGFDPLKEEDVIFLRNIVVNESGDGEKTVSVFAKWNGQDTNRWDKDWHLISLFVIIGTSALGVFLPIISQTITGLGHPIPRHIIQFLQFFGAGVIIATSLIHLFPEAQMSLSSPCLGAFSSRFGGWAGVFMMAAILTIYTTEWWLTMTWLQNEPEPAFVYPRMPTEAPSNIVGTMGTSMRTSFNPSGFALTRHGNHAALMRSRQQLLLADHTAWPVPQFHTTVKSTPELVPKHLNIRLVEWQQRFLSMPRLPDLQTPSRRQSARRSVPFTKRSSTGLEPLPEDLVFATAPSHFAMQPKRISVPEPISEETKSVVDYDLRRRAISTYLLELGIALYSVLIGLALAVTAHGFFALFVAVCFHQFFEGLALGSTLAELYWIKAQLLCQHTQNNNEGVSGEVECYKPFRTVVSLATFVPEPWQVNPVLEHAINPVERPAVLLPKREERLPGWWKAWLSALVFTATTPIGIIIGLAIRVVYEPQSQYALLLNGVLQSVCAGILVYAGLVTLMIGGLSSPQVRQLPRLVQLLLFVAVYMGAAVMAALKLWK</sequence>
<feature type="transmembrane region" description="Helical" evidence="6">
    <location>
        <begin position="457"/>
        <end position="482"/>
    </location>
</feature>
<evidence type="ECO:0000313" key="7">
    <source>
        <dbReference type="EMBL" id="KAJ2673266.1"/>
    </source>
</evidence>
<dbReference type="InterPro" id="IPR003689">
    <property type="entry name" value="ZIP"/>
</dbReference>
<feature type="transmembrane region" description="Helical" evidence="6">
    <location>
        <begin position="332"/>
        <end position="351"/>
    </location>
</feature>
<feature type="transmembrane region" description="Helical" evidence="6">
    <location>
        <begin position="494"/>
        <end position="516"/>
    </location>
</feature>
<organism evidence="7 8">
    <name type="scientific">Coemansia spiralis</name>
    <dbReference type="NCBI Taxonomy" id="417178"/>
    <lineage>
        <taxon>Eukaryota</taxon>
        <taxon>Fungi</taxon>
        <taxon>Fungi incertae sedis</taxon>
        <taxon>Zoopagomycota</taxon>
        <taxon>Kickxellomycotina</taxon>
        <taxon>Kickxellomycetes</taxon>
        <taxon>Kickxellales</taxon>
        <taxon>Kickxellaceae</taxon>
        <taxon>Coemansia</taxon>
    </lineage>
</organism>
<dbReference type="AlphaFoldDB" id="A0A9W8KWC0"/>
<dbReference type="Pfam" id="PF02535">
    <property type="entry name" value="Zip"/>
    <property type="match status" value="2"/>
</dbReference>
<accession>A0A9W8KWC0</accession>
<comment type="subcellular location">
    <subcellularLocation>
        <location evidence="1">Membrane</location>
        <topology evidence="1">Multi-pass membrane protein</topology>
    </subcellularLocation>
</comment>
<evidence type="ECO:0000256" key="6">
    <source>
        <dbReference type="SAM" id="Phobius"/>
    </source>
</evidence>
<feature type="transmembrane region" description="Helical" evidence="6">
    <location>
        <begin position="53"/>
        <end position="71"/>
    </location>
</feature>
<feature type="transmembrane region" description="Helical" evidence="6">
    <location>
        <begin position="357"/>
        <end position="379"/>
    </location>
</feature>